<dbReference type="PROSITE" id="PS00630">
    <property type="entry name" value="IMP_2"/>
    <property type="match status" value="1"/>
</dbReference>
<evidence type="ECO:0000256" key="4">
    <source>
        <dbReference type="ARBA" id="ARBA00022801"/>
    </source>
</evidence>
<dbReference type="PRINTS" id="PR00377">
    <property type="entry name" value="IMPHPHTASES"/>
</dbReference>
<evidence type="ECO:0000256" key="1">
    <source>
        <dbReference type="ARBA" id="ARBA00001033"/>
    </source>
</evidence>
<dbReference type="EMBL" id="BAABRU010000010">
    <property type="protein sequence ID" value="GAA5529218.1"/>
    <property type="molecule type" value="Genomic_DNA"/>
</dbReference>
<gene>
    <name evidence="6" type="primary">cysQ</name>
    <name evidence="6" type="ORF">Hgul01_03024</name>
</gene>
<dbReference type="EC" id="3.1.3.25" evidence="2"/>
<dbReference type="Proteomes" id="UP001428290">
    <property type="component" value="Unassembled WGS sequence"/>
</dbReference>
<dbReference type="PANTHER" id="PTHR20854:SF4">
    <property type="entry name" value="INOSITOL-1-MONOPHOSPHATASE-RELATED"/>
    <property type="match status" value="1"/>
</dbReference>
<name>A0ABP9X199_9CHLR</name>
<protein>
    <recommendedName>
        <fullName evidence="2">inositol-phosphate phosphatase</fullName>
        <ecNumber evidence="2">3.1.3.25</ecNumber>
    </recommendedName>
</protein>
<dbReference type="RefSeq" id="WP_345722831.1">
    <property type="nucleotide sequence ID" value="NZ_BAABRU010000010.1"/>
</dbReference>
<evidence type="ECO:0000313" key="6">
    <source>
        <dbReference type="EMBL" id="GAA5529218.1"/>
    </source>
</evidence>
<sequence length="263" mass="28315">MQASNETHLMEVWARQAGAYALDIFQDYAAAAPRRKADNSWVTEVDETIEQMLREQIAQAFPDDLIMGEEGGGQASNSGRIWVLDPIDGTGSFVKRLPVWCVSIGLLVDGYPAAGCVYLPVLDECYLAGLTGDATLNGQVINAENPDFLDSQSWMAVPSNAHRRYKITYPGKTRSLGSTAANVCYVASSRACAAILGNASLWDIAGAWPILERAGGTLATFSGGPFDWQRFYQGASANEPLFAASNNNYASMRAMIDLAQGAI</sequence>
<keyword evidence="5" id="KW-0460">Magnesium</keyword>
<evidence type="ECO:0000256" key="5">
    <source>
        <dbReference type="ARBA" id="ARBA00022842"/>
    </source>
</evidence>
<evidence type="ECO:0000256" key="3">
    <source>
        <dbReference type="ARBA" id="ARBA00022723"/>
    </source>
</evidence>
<comment type="catalytic activity">
    <reaction evidence="1">
        <text>a myo-inositol phosphate + H2O = myo-inositol + phosphate</text>
        <dbReference type="Rhea" id="RHEA:24056"/>
        <dbReference type="ChEBI" id="CHEBI:15377"/>
        <dbReference type="ChEBI" id="CHEBI:17268"/>
        <dbReference type="ChEBI" id="CHEBI:43474"/>
        <dbReference type="ChEBI" id="CHEBI:84139"/>
        <dbReference type="EC" id="3.1.3.25"/>
    </reaction>
</comment>
<evidence type="ECO:0000313" key="7">
    <source>
        <dbReference type="Proteomes" id="UP001428290"/>
    </source>
</evidence>
<dbReference type="Pfam" id="PF00459">
    <property type="entry name" value="Inositol_P"/>
    <property type="match status" value="1"/>
</dbReference>
<keyword evidence="7" id="KW-1185">Reference proteome</keyword>
<evidence type="ECO:0000256" key="2">
    <source>
        <dbReference type="ARBA" id="ARBA00013106"/>
    </source>
</evidence>
<keyword evidence="4" id="KW-0378">Hydrolase</keyword>
<dbReference type="Gene3D" id="3.30.540.10">
    <property type="entry name" value="Fructose-1,6-Bisphosphatase, subunit A, domain 1"/>
    <property type="match status" value="1"/>
</dbReference>
<dbReference type="PANTHER" id="PTHR20854">
    <property type="entry name" value="INOSITOL MONOPHOSPHATASE"/>
    <property type="match status" value="1"/>
</dbReference>
<dbReference type="PROSITE" id="PS00629">
    <property type="entry name" value="IMP_1"/>
    <property type="match status" value="1"/>
</dbReference>
<comment type="caution">
    <text evidence="6">The sequence shown here is derived from an EMBL/GenBank/DDBJ whole genome shotgun (WGS) entry which is preliminary data.</text>
</comment>
<keyword evidence="3" id="KW-0479">Metal-binding</keyword>
<dbReference type="InterPro" id="IPR020550">
    <property type="entry name" value="Inositol_monophosphatase_CS"/>
</dbReference>
<proteinExistence type="predicted"/>
<dbReference type="InterPro" id="IPR020583">
    <property type="entry name" value="Inositol_monoP_metal-BS"/>
</dbReference>
<reference evidence="6 7" key="1">
    <citation type="submission" date="2024-02" db="EMBL/GenBank/DDBJ databases">
        <title>Herpetosiphon gulosus NBRC 112829.</title>
        <authorList>
            <person name="Ichikawa N."/>
            <person name="Katano-Makiyama Y."/>
            <person name="Hidaka K."/>
        </authorList>
    </citation>
    <scope>NUCLEOTIDE SEQUENCE [LARGE SCALE GENOMIC DNA]</scope>
    <source>
        <strain evidence="6 7">NBRC 112829</strain>
    </source>
</reference>
<organism evidence="6 7">
    <name type="scientific">Herpetosiphon gulosus</name>
    <dbReference type="NCBI Taxonomy" id="1973496"/>
    <lineage>
        <taxon>Bacteria</taxon>
        <taxon>Bacillati</taxon>
        <taxon>Chloroflexota</taxon>
        <taxon>Chloroflexia</taxon>
        <taxon>Herpetosiphonales</taxon>
        <taxon>Herpetosiphonaceae</taxon>
        <taxon>Herpetosiphon</taxon>
    </lineage>
</organism>
<dbReference type="InterPro" id="IPR000760">
    <property type="entry name" value="Inositol_monophosphatase-like"/>
</dbReference>
<dbReference type="Gene3D" id="3.40.190.80">
    <property type="match status" value="1"/>
</dbReference>
<dbReference type="SUPFAM" id="SSF56655">
    <property type="entry name" value="Carbohydrate phosphatase"/>
    <property type="match status" value="1"/>
</dbReference>
<accession>A0ABP9X199</accession>